<proteinExistence type="inferred from homology"/>
<dbReference type="InterPro" id="IPR011257">
    <property type="entry name" value="DNA_glycosylase"/>
</dbReference>
<dbReference type="GO" id="GO:0140078">
    <property type="term" value="F:class I DNA-(apurinic or apyrimidinic site) endonuclease activity"/>
    <property type="evidence" value="ECO:0007669"/>
    <property type="project" value="UniProtKB-EC"/>
</dbReference>
<dbReference type="GO" id="GO:0003677">
    <property type="term" value="F:DNA binding"/>
    <property type="evidence" value="ECO:0007669"/>
    <property type="project" value="UniProtKB-UniRule"/>
</dbReference>
<evidence type="ECO:0000256" key="2">
    <source>
        <dbReference type="ARBA" id="ARBA00022485"/>
    </source>
</evidence>
<keyword evidence="2 12" id="KW-0004">4Fe-4S</keyword>
<evidence type="ECO:0000313" key="15">
    <source>
        <dbReference type="Proteomes" id="UP000007472"/>
    </source>
</evidence>
<dbReference type="FunFam" id="1.10.340.30:FF:000001">
    <property type="entry name" value="Endonuclease III"/>
    <property type="match status" value="1"/>
</dbReference>
<evidence type="ECO:0000256" key="10">
    <source>
        <dbReference type="ARBA" id="ARBA00023239"/>
    </source>
</evidence>
<keyword evidence="7 12" id="KW-0411">Iron-sulfur</keyword>
<reference evidence="14 15" key="1">
    <citation type="journal article" date="2011" name="J. Bacteriol.">
        <title>Genome sequence of Taylorella equigenitalis MCE9, the causative agent of contagious equine metritis.</title>
        <authorList>
            <person name="Hebert L."/>
            <person name="Moumen B."/>
            <person name="Duquesne F."/>
            <person name="Breuil M.F."/>
            <person name="Laugier C."/>
            <person name="Batto J.M."/>
            <person name="Renault P."/>
            <person name="Petry S."/>
        </authorList>
    </citation>
    <scope>NUCLEOTIDE SEQUENCE [LARGE SCALE GENOMIC DNA]</scope>
    <source>
        <strain evidence="14 15">MCE9</strain>
    </source>
</reference>
<evidence type="ECO:0000256" key="1">
    <source>
        <dbReference type="ARBA" id="ARBA00008343"/>
    </source>
</evidence>
<dbReference type="CDD" id="cd00056">
    <property type="entry name" value="ENDO3c"/>
    <property type="match status" value="1"/>
</dbReference>
<keyword evidence="10 12" id="KW-0456">Lyase</keyword>
<comment type="catalytic activity">
    <reaction evidence="12">
        <text>2'-deoxyribonucleotide-(2'-deoxyribose 5'-phosphate)-2'-deoxyribonucleotide-DNA = a 3'-end 2'-deoxyribonucleotide-(2,3-dehydro-2,3-deoxyribose 5'-phosphate)-DNA + a 5'-end 5'-phospho-2'-deoxyribonucleoside-DNA + H(+)</text>
        <dbReference type="Rhea" id="RHEA:66592"/>
        <dbReference type="Rhea" id="RHEA-COMP:13180"/>
        <dbReference type="Rhea" id="RHEA-COMP:16897"/>
        <dbReference type="Rhea" id="RHEA-COMP:17067"/>
        <dbReference type="ChEBI" id="CHEBI:15378"/>
        <dbReference type="ChEBI" id="CHEBI:136412"/>
        <dbReference type="ChEBI" id="CHEBI:157695"/>
        <dbReference type="ChEBI" id="CHEBI:167181"/>
        <dbReference type="EC" id="4.2.99.18"/>
    </reaction>
</comment>
<feature type="domain" description="HhH-GPD" evidence="13">
    <location>
        <begin position="38"/>
        <end position="185"/>
    </location>
</feature>
<comment type="cofactor">
    <cofactor evidence="12">
        <name>[4Fe-4S] cluster</name>
        <dbReference type="ChEBI" id="CHEBI:49883"/>
    </cofactor>
    <text evidence="12">Binds 1 [4Fe-4S] cluster.</text>
</comment>
<dbReference type="Proteomes" id="UP000007472">
    <property type="component" value="Chromosome"/>
</dbReference>
<dbReference type="InterPro" id="IPR005759">
    <property type="entry name" value="Nth"/>
</dbReference>
<dbReference type="Gene3D" id="1.10.340.30">
    <property type="entry name" value="Hypothetical protein, domain 2"/>
    <property type="match status" value="1"/>
</dbReference>
<dbReference type="PANTHER" id="PTHR10359:SF18">
    <property type="entry name" value="ENDONUCLEASE III"/>
    <property type="match status" value="1"/>
</dbReference>
<dbReference type="Gene3D" id="1.10.1670.10">
    <property type="entry name" value="Helix-hairpin-Helix base-excision DNA repair enzymes (C-terminal)"/>
    <property type="match status" value="1"/>
</dbReference>
<dbReference type="InterPro" id="IPR023170">
    <property type="entry name" value="HhH_base_excis_C"/>
</dbReference>
<evidence type="ECO:0000256" key="8">
    <source>
        <dbReference type="ARBA" id="ARBA00023125"/>
    </source>
</evidence>
<organism evidence="14 15">
    <name type="scientific">Taylorella equigenitalis (strain MCE9)</name>
    <dbReference type="NCBI Taxonomy" id="937774"/>
    <lineage>
        <taxon>Bacteria</taxon>
        <taxon>Pseudomonadati</taxon>
        <taxon>Pseudomonadota</taxon>
        <taxon>Betaproteobacteria</taxon>
        <taxon>Burkholderiales</taxon>
        <taxon>Alcaligenaceae</taxon>
        <taxon>Taylorella</taxon>
    </lineage>
</organism>
<sequence length="211" mass="24357">MNKQKREIIFERFYKQNPQPQSELNYSNNFQLLVSVILSAQATDKSVNFATTKLWDHIFTPQQLIDYGFEKFEKQIKTVGLYKTKAKNVFRTCEDLILRFDGEVPSTREELESLAGVGRKTANVVLNVAFGLPTMAVDTHIFRVANRTGISKGKNVLEVEKGLIKNVPKKYAKDSHHWMILHGRYICQARKPKCASCIIEDLCEYKFKQYT</sequence>
<comment type="similarity">
    <text evidence="1 12">Belongs to the Nth/MutY family.</text>
</comment>
<evidence type="ECO:0000256" key="11">
    <source>
        <dbReference type="ARBA" id="ARBA00023295"/>
    </source>
</evidence>
<dbReference type="InterPro" id="IPR003651">
    <property type="entry name" value="Endonuclease3_FeS-loop_motif"/>
</dbReference>
<dbReference type="HAMAP" id="MF_00942">
    <property type="entry name" value="Nth"/>
    <property type="match status" value="1"/>
</dbReference>
<feature type="binding site" evidence="12">
    <location>
        <position position="194"/>
    </location>
    <ligand>
        <name>[4Fe-4S] cluster</name>
        <dbReference type="ChEBI" id="CHEBI:49883"/>
    </ligand>
</feature>
<dbReference type="EC" id="4.2.99.18" evidence="12"/>
<dbReference type="InterPro" id="IPR000445">
    <property type="entry name" value="HhH_motif"/>
</dbReference>
<dbReference type="Pfam" id="PF00633">
    <property type="entry name" value="HHH"/>
    <property type="match status" value="1"/>
</dbReference>
<evidence type="ECO:0000256" key="7">
    <source>
        <dbReference type="ARBA" id="ARBA00023014"/>
    </source>
</evidence>
<dbReference type="SMART" id="SM00525">
    <property type="entry name" value="FES"/>
    <property type="match status" value="1"/>
</dbReference>
<dbReference type="InterPro" id="IPR004036">
    <property type="entry name" value="Endonuclease-III-like_CS2"/>
</dbReference>
<keyword evidence="5 12" id="KW-0378">Hydrolase</keyword>
<dbReference type="EMBL" id="CP002456">
    <property type="protein sequence ID" value="ADU92005.1"/>
    <property type="molecule type" value="Genomic_DNA"/>
</dbReference>
<keyword evidence="14" id="KW-0540">Nuclease</keyword>
<dbReference type="InterPro" id="IPR003265">
    <property type="entry name" value="HhH-GPD_domain"/>
</dbReference>
<evidence type="ECO:0000256" key="4">
    <source>
        <dbReference type="ARBA" id="ARBA00022763"/>
    </source>
</evidence>
<keyword evidence="3 12" id="KW-0479">Metal-binding</keyword>
<keyword evidence="14" id="KW-0255">Endonuclease</keyword>
<evidence type="ECO:0000259" key="13">
    <source>
        <dbReference type="SMART" id="SM00478"/>
    </source>
</evidence>
<name>A0A654KHZ1_TAYEM</name>
<evidence type="ECO:0000256" key="9">
    <source>
        <dbReference type="ARBA" id="ARBA00023204"/>
    </source>
</evidence>
<keyword evidence="4 12" id="KW-0227">DNA damage</keyword>
<dbReference type="PROSITE" id="PS00764">
    <property type="entry name" value="ENDONUCLEASE_III_1"/>
    <property type="match status" value="1"/>
</dbReference>
<dbReference type="GO" id="GO:0051539">
    <property type="term" value="F:4 iron, 4 sulfur cluster binding"/>
    <property type="evidence" value="ECO:0007669"/>
    <property type="project" value="UniProtKB-UniRule"/>
</dbReference>
<accession>A0A654KHZ1</accession>
<evidence type="ECO:0000256" key="3">
    <source>
        <dbReference type="ARBA" id="ARBA00022723"/>
    </source>
</evidence>
<dbReference type="GO" id="GO:0006285">
    <property type="term" value="P:base-excision repair, AP site formation"/>
    <property type="evidence" value="ECO:0007669"/>
    <property type="project" value="TreeGrafter"/>
</dbReference>
<dbReference type="Pfam" id="PF00730">
    <property type="entry name" value="HhH-GPD"/>
    <property type="match status" value="1"/>
</dbReference>
<dbReference type="Pfam" id="PF10576">
    <property type="entry name" value="EndIII_4Fe-2S"/>
    <property type="match status" value="1"/>
</dbReference>
<protein>
    <recommendedName>
        <fullName evidence="12">Endonuclease III</fullName>
        <ecNumber evidence="12">4.2.99.18</ecNumber>
    </recommendedName>
    <alternativeName>
        <fullName evidence="12">DNA-(apurinic or apyrimidinic site) lyase</fullName>
    </alternativeName>
</protein>
<dbReference type="PANTHER" id="PTHR10359">
    <property type="entry name" value="A/G-SPECIFIC ADENINE GLYCOSYLASE/ENDONUCLEASE III"/>
    <property type="match status" value="1"/>
</dbReference>
<dbReference type="FunFam" id="1.10.1670.10:FF:000001">
    <property type="entry name" value="Endonuclease III"/>
    <property type="match status" value="1"/>
</dbReference>
<keyword evidence="9 12" id="KW-0234">DNA repair</keyword>
<comment type="function">
    <text evidence="12">DNA repair enzyme that has both DNA N-glycosylase activity and AP-lyase activity. The DNA N-glycosylase activity releases various damaged pyrimidines from DNA by cleaving the N-glycosidic bond, leaving an AP (apurinic/apyrimidinic) site. The AP-lyase activity cleaves the phosphodiester bond 3' to the AP site by a beta-elimination, leaving a 3'-terminal unsaturated sugar and a product with a terminal 5'-phosphate.</text>
</comment>
<evidence type="ECO:0000256" key="6">
    <source>
        <dbReference type="ARBA" id="ARBA00023004"/>
    </source>
</evidence>
<evidence type="ECO:0000313" key="14">
    <source>
        <dbReference type="EMBL" id="ADU92005.1"/>
    </source>
</evidence>
<keyword evidence="11 12" id="KW-0326">Glycosidase</keyword>
<dbReference type="InterPro" id="IPR004035">
    <property type="entry name" value="Endouclease-III_FeS-bd_BS"/>
</dbReference>
<evidence type="ECO:0000256" key="12">
    <source>
        <dbReference type="HAMAP-Rule" id="MF_00942"/>
    </source>
</evidence>
<feature type="binding site" evidence="12">
    <location>
        <position position="203"/>
    </location>
    <ligand>
        <name>[4Fe-4S] cluster</name>
        <dbReference type="ChEBI" id="CHEBI:49883"/>
    </ligand>
</feature>
<keyword evidence="6 12" id="KW-0408">Iron</keyword>
<dbReference type="KEGG" id="teq:TEQUI_1081"/>
<feature type="binding site" evidence="12">
    <location>
        <position position="197"/>
    </location>
    <ligand>
        <name>[4Fe-4S] cluster</name>
        <dbReference type="ChEBI" id="CHEBI:49883"/>
    </ligand>
</feature>
<dbReference type="SUPFAM" id="SSF48150">
    <property type="entry name" value="DNA-glycosylase"/>
    <property type="match status" value="1"/>
</dbReference>
<dbReference type="GO" id="GO:0046872">
    <property type="term" value="F:metal ion binding"/>
    <property type="evidence" value="ECO:0007669"/>
    <property type="project" value="UniProtKB-KW"/>
</dbReference>
<dbReference type="PROSITE" id="PS01155">
    <property type="entry name" value="ENDONUCLEASE_III_2"/>
    <property type="match status" value="1"/>
</dbReference>
<feature type="binding site" evidence="12">
    <location>
        <position position="187"/>
    </location>
    <ligand>
        <name>[4Fe-4S] cluster</name>
        <dbReference type="ChEBI" id="CHEBI:49883"/>
    </ligand>
</feature>
<dbReference type="NCBIfam" id="TIGR01083">
    <property type="entry name" value="nth"/>
    <property type="match status" value="1"/>
</dbReference>
<keyword evidence="8 12" id="KW-0238">DNA-binding</keyword>
<gene>
    <name evidence="12" type="primary">nth</name>
    <name evidence="14" type="ordered locus">TEQUI_1081</name>
</gene>
<dbReference type="GO" id="GO:0019104">
    <property type="term" value="F:DNA N-glycosylase activity"/>
    <property type="evidence" value="ECO:0007669"/>
    <property type="project" value="UniProtKB-UniRule"/>
</dbReference>
<dbReference type="PIRSF" id="PIRSF001435">
    <property type="entry name" value="Nth"/>
    <property type="match status" value="1"/>
</dbReference>
<evidence type="ECO:0000256" key="5">
    <source>
        <dbReference type="ARBA" id="ARBA00022801"/>
    </source>
</evidence>
<dbReference type="AlphaFoldDB" id="A0A654KHZ1"/>
<dbReference type="SMART" id="SM00478">
    <property type="entry name" value="ENDO3c"/>
    <property type="match status" value="1"/>
</dbReference>